<comment type="caution">
    <text evidence="2">The sequence shown here is derived from an EMBL/GenBank/DDBJ whole genome shotgun (WGS) entry which is preliminary data.</text>
</comment>
<evidence type="ECO:0000313" key="3">
    <source>
        <dbReference type="Proteomes" id="UP000233551"/>
    </source>
</evidence>
<proteinExistence type="predicted"/>
<dbReference type="AlphaFoldDB" id="A0A2I0HZ76"/>
<keyword evidence="3" id="KW-1185">Reference proteome</keyword>
<accession>A0A2I0HZ76</accession>
<evidence type="ECO:0000256" key="1">
    <source>
        <dbReference type="SAM" id="MobiDB-lite"/>
    </source>
</evidence>
<organism evidence="2 3">
    <name type="scientific">Punica granatum</name>
    <name type="common">Pomegranate</name>
    <dbReference type="NCBI Taxonomy" id="22663"/>
    <lineage>
        <taxon>Eukaryota</taxon>
        <taxon>Viridiplantae</taxon>
        <taxon>Streptophyta</taxon>
        <taxon>Embryophyta</taxon>
        <taxon>Tracheophyta</taxon>
        <taxon>Spermatophyta</taxon>
        <taxon>Magnoliopsida</taxon>
        <taxon>eudicotyledons</taxon>
        <taxon>Gunneridae</taxon>
        <taxon>Pentapetalae</taxon>
        <taxon>rosids</taxon>
        <taxon>malvids</taxon>
        <taxon>Myrtales</taxon>
        <taxon>Lythraceae</taxon>
        <taxon>Punica</taxon>
    </lineage>
</organism>
<dbReference type="Proteomes" id="UP000233551">
    <property type="component" value="Unassembled WGS sequence"/>
</dbReference>
<evidence type="ECO:0000313" key="2">
    <source>
        <dbReference type="EMBL" id="PKI37012.1"/>
    </source>
</evidence>
<reference evidence="2 3" key="1">
    <citation type="submission" date="2017-11" db="EMBL/GenBank/DDBJ databases">
        <title>De-novo sequencing of pomegranate (Punica granatum L.) genome.</title>
        <authorList>
            <person name="Akparov Z."/>
            <person name="Amiraslanov A."/>
            <person name="Hajiyeva S."/>
            <person name="Abbasov M."/>
            <person name="Kaur K."/>
            <person name="Hamwieh A."/>
            <person name="Solovyev V."/>
            <person name="Salamov A."/>
            <person name="Braich B."/>
            <person name="Kosarev P."/>
            <person name="Mahmoud A."/>
            <person name="Hajiyev E."/>
            <person name="Babayeva S."/>
            <person name="Izzatullayeva V."/>
            <person name="Mammadov A."/>
            <person name="Mammadov A."/>
            <person name="Sharifova S."/>
            <person name="Ojaghi J."/>
            <person name="Eynullazada K."/>
            <person name="Bayramov B."/>
            <person name="Abdulazimova A."/>
            <person name="Shahmuradov I."/>
        </authorList>
    </citation>
    <scope>NUCLEOTIDE SEQUENCE [LARGE SCALE GENOMIC DNA]</scope>
    <source>
        <strain evidence="3">cv. AG2017</strain>
        <tissue evidence="2">Leaf</tissue>
    </source>
</reference>
<sequence>HLRFDFEQQQQRPAAASSSVPFPHSNSPPSGAGSCIPLLPFPLKLVMFRKGTVG</sequence>
<gene>
    <name evidence="2" type="ORF">CRG98_042601</name>
</gene>
<name>A0A2I0HZ76_PUNGR</name>
<feature type="region of interest" description="Disordered" evidence="1">
    <location>
        <begin position="1"/>
        <end position="31"/>
    </location>
</feature>
<feature type="non-terminal residue" evidence="2">
    <location>
        <position position="1"/>
    </location>
</feature>
<protein>
    <submittedName>
        <fullName evidence="2">Uncharacterized protein</fullName>
    </submittedName>
</protein>
<dbReference type="EMBL" id="PGOL01004612">
    <property type="protein sequence ID" value="PKI37012.1"/>
    <property type="molecule type" value="Genomic_DNA"/>
</dbReference>